<organism evidence="4 5">
    <name type="scientific">Methanohalarchaeum thermophilum</name>
    <dbReference type="NCBI Taxonomy" id="1903181"/>
    <lineage>
        <taxon>Archaea</taxon>
        <taxon>Methanobacteriati</taxon>
        <taxon>Methanobacteriota</taxon>
        <taxon>Methanonatronarchaeia</taxon>
        <taxon>Methanonatronarchaeales</taxon>
        <taxon>Methanonatronarchaeaceae</taxon>
        <taxon>Candidatus Methanohalarchaeum</taxon>
    </lineage>
</organism>
<dbReference type="Pfam" id="PF00583">
    <property type="entry name" value="Acetyltransf_1"/>
    <property type="match status" value="1"/>
</dbReference>
<dbReference type="AlphaFoldDB" id="A0A1Q6DUB2"/>
<dbReference type="PANTHER" id="PTHR42919">
    <property type="entry name" value="N-ALPHA-ACETYLTRANSFERASE"/>
    <property type="match status" value="1"/>
</dbReference>
<evidence type="ECO:0000313" key="4">
    <source>
        <dbReference type="EMBL" id="OKY77961.1"/>
    </source>
</evidence>
<dbReference type="GO" id="GO:0016747">
    <property type="term" value="F:acyltransferase activity, transferring groups other than amino-acyl groups"/>
    <property type="evidence" value="ECO:0007669"/>
    <property type="project" value="InterPro"/>
</dbReference>
<dbReference type="InterPro" id="IPR016181">
    <property type="entry name" value="Acyl_CoA_acyltransferase"/>
</dbReference>
<keyword evidence="2" id="KW-0012">Acyltransferase</keyword>
<evidence type="ECO:0000256" key="1">
    <source>
        <dbReference type="ARBA" id="ARBA00022679"/>
    </source>
</evidence>
<dbReference type="InterPro" id="IPR000182">
    <property type="entry name" value="GNAT_dom"/>
</dbReference>
<dbReference type="CDD" id="cd04301">
    <property type="entry name" value="NAT_SF"/>
    <property type="match status" value="1"/>
</dbReference>
<dbReference type="InParanoid" id="A0A1Q6DUB2"/>
<dbReference type="InterPro" id="IPR017255">
    <property type="entry name" value="AcTrfase_GNAT_prd"/>
</dbReference>
<reference evidence="4" key="1">
    <citation type="submission" date="2016-12" db="EMBL/GenBank/DDBJ databases">
        <title>Discovery of methanogenic haloarchaea.</title>
        <authorList>
            <person name="Sorokin D.Y."/>
            <person name="Makarova K.S."/>
            <person name="Abbas B."/>
            <person name="Ferrer M."/>
            <person name="Golyshin P.N."/>
        </authorList>
    </citation>
    <scope>NUCLEOTIDE SEQUENCE [LARGE SCALE GENOMIC DNA]</scope>
    <source>
        <strain evidence="4">HMET1</strain>
    </source>
</reference>
<evidence type="ECO:0000259" key="3">
    <source>
        <dbReference type="PROSITE" id="PS51186"/>
    </source>
</evidence>
<dbReference type="EMBL" id="MSDW01000001">
    <property type="protein sequence ID" value="OKY77961.1"/>
    <property type="molecule type" value="Genomic_DNA"/>
</dbReference>
<proteinExistence type="predicted"/>
<dbReference type="STRING" id="1903181.BTN85_0439"/>
<feature type="domain" description="N-acetyltransferase" evidence="3">
    <location>
        <begin position="3"/>
        <end position="140"/>
    </location>
</feature>
<gene>
    <name evidence="4" type="ORF">BTN85_0439</name>
</gene>
<dbReference type="SUPFAM" id="SSF55729">
    <property type="entry name" value="Acyl-CoA N-acyltransferases (Nat)"/>
    <property type="match status" value="1"/>
</dbReference>
<name>A0A1Q6DUB2_METT1</name>
<dbReference type="InterPro" id="IPR051556">
    <property type="entry name" value="N-term/lysine_N-AcTrnsfr"/>
</dbReference>
<accession>A0A1Q6DUB2</accession>
<dbReference type="PANTHER" id="PTHR42919:SF8">
    <property type="entry name" value="N-ALPHA-ACETYLTRANSFERASE 50"/>
    <property type="match status" value="1"/>
</dbReference>
<dbReference type="PIRSF" id="PIRSF037663">
    <property type="entry name" value="Acetyltransf_GNAT_prd"/>
    <property type="match status" value="1"/>
</dbReference>
<dbReference type="Gene3D" id="3.40.630.30">
    <property type="match status" value="1"/>
</dbReference>
<dbReference type="Proteomes" id="UP000185744">
    <property type="component" value="Unassembled WGS sequence"/>
</dbReference>
<sequence length="140" mass="16301">MEVKIRKANSKDLIPAWRVKEKCRRKKGMLRQDFLTFSADFSANKSFIAENTEKVVGFIICRNNGYISIFGVHPDYTREGIGTALVNRVKSNHKNLWCHVRITNDGALEFYENYGFDKRNIARNYYVNGDDAYVMVYSEK</sequence>
<protein>
    <submittedName>
        <fullName evidence="4">Acetyltransferase GNAT family</fullName>
    </submittedName>
</protein>
<keyword evidence="5" id="KW-1185">Reference proteome</keyword>
<dbReference type="PROSITE" id="PS51186">
    <property type="entry name" value="GNAT"/>
    <property type="match status" value="1"/>
</dbReference>
<evidence type="ECO:0000313" key="5">
    <source>
        <dbReference type="Proteomes" id="UP000185744"/>
    </source>
</evidence>
<keyword evidence="1" id="KW-0808">Transferase</keyword>
<evidence type="ECO:0000256" key="2">
    <source>
        <dbReference type="ARBA" id="ARBA00023315"/>
    </source>
</evidence>
<comment type="caution">
    <text evidence="4">The sequence shown here is derived from an EMBL/GenBank/DDBJ whole genome shotgun (WGS) entry which is preliminary data.</text>
</comment>